<dbReference type="AlphaFoldDB" id="S0EVV5"/>
<evidence type="ECO:0000313" key="4">
    <source>
        <dbReference type="Proteomes" id="UP000014227"/>
    </source>
</evidence>
<reference evidence="4" key="1">
    <citation type="submission" date="2013-03" db="EMBL/GenBank/DDBJ databases">
        <title>Genome sequence of Chthonomonas calidirosea, the first sequenced genome from the Armatimonadetes phylum (formally candidate division OP10).</title>
        <authorList>
            <person name="Lee K.C.Y."/>
            <person name="Morgan X.C."/>
            <person name="Dunfield P.F."/>
            <person name="Tamas I."/>
            <person name="Houghton K.M."/>
            <person name="Vyssotski M."/>
            <person name="Ryan J.L.J."/>
            <person name="Lagutin K."/>
            <person name="McDonald I.R."/>
            <person name="Stott M.B."/>
        </authorList>
    </citation>
    <scope>NUCLEOTIDE SEQUENCE [LARGE SCALE GENOMIC DNA]</scope>
    <source>
        <strain evidence="4">DSM 23976 / ICMP 18418 / T49</strain>
    </source>
</reference>
<dbReference type="EMBL" id="HF951689">
    <property type="protein sequence ID" value="CCW35577.1"/>
    <property type="molecule type" value="Genomic_DNA"/>
</dbReference>
<dbReference type="HOGENOM" id="CLU_282811_0_0_0"/>
<feature type="compositionally biased region" description="Low complexity" evidence="1">
    <location>
        <begin position="55"/>
        <end position="67"/>
    </location>
</feature>
<feature type="chain" id="PRO_5004486140" evidence="2">
    <location>
        <begin position="42"/>
        <end position="1103"/>
    </location>
</feature>
<feature type="signal peptide" evidence="2">
    <location>
        <begin position="1"/>
        <end position="41"/>
    </location>
</feature>
<feature type="region of interest" description="Disordered" evidence="1">
    <location>
        <begin position="775"/>
        <end position="802"/>
    </location>
</feature>
<evidence type="ECO:0000256" key="1">
    <source>
        <dbReference type="SAM" id="MobiDB-lite"/>
    </source>
</evidence>
<dbReference type="PATRIC" id="fig|1303518.3.peg.1823"/>
<organism evidence="3 4">
    <name type="scientific">Chthonomonas calidirosea (strain DSM 23976 / ICMP 18418 / T49)</name>
    <dbReference type="NCBI Taxonomy" id="1303518"/>
    <lineage>
        <taxon>Bacteria</taxon>
        <taxon>Bacillati</taxon>
        <taxon>Armatimonadota</taxon>
        <taxon>Chthonomonadia</taxon>
        <taxon>Chthonomonadales</taxon>
        <taxon>Chthonomonadaceae</taxon>
        <taxon>Chthonomonas</taxon>
    </lineage>
</organism>
<proteinExistence type="predicted"/>
<dbReference type="InParanoid" id="S0EVV5"/>
<evidence type="ECO:0000313" key="3">
    <source>
        <dbReference type="EMBL" id="CCW35577.1"/>
    </source>
</evidence>
<dbReference type="KEGG" id="ccz:CCALI_01764"/>
<protein>
    <submittedName>
        <fullName evidence="3">Uncharacterized protein</fullName>
    </submittedName>
</protein>
<keyword evidence="2" id="KW-0732">Signal</keyword>
<name>S0EVV5_CHTCT</name>
<evidence type="ECO:0000256" key="2">
    <source>
        <dbReference type="SAM" id="SignalP"/>
    </source>
</evidence>
<feature type="region of interest" description="Disordered" evidence="1">
    <location>
        <begin position="45"/>
        <end position="72"/>
    </location>
</feature>
<sequence>MPQTTKRMPLCRERGKGAMFSVRKKPSTLVMALLCMEPVLAKAGDTAPAAPPQPAATQSAPPTRASTGSAPRLPAFSVAPRTLWEAMRALDIASKYGNGGQVLDTTRMGPPNVQPARIPLGVLPGFTLPAATAAAASSTSAKPRTQGFLGSLGSWLAKLGKETGSEIKISGHSTFTLRDDNIRGGNQASSAFYSDEYFGRGGGGFYNDTDITIDATLFHALHYQTHISNYLYQSPDQNRVQIDYKTPSLHLLAGDINAGIHGNSLIDFNRYLNGVEITNDWSRLWHTTTLFSHNKATPRTLVIQGNNSSGPYYVYTGQIVQGSVQVRVDNKPMTLGKDYTLDTDTGELQFLNGLIIPSSSTIAVSYETLDYGQSSGSIYGFRLEYTPHSSDHVGFTYLAQLAPGSASLAQRTQQFYGNPTPLSPYVLDYPIDTSKPIIVKVNGVPQVQGVDFTIDPVYRNQIHLVAGVPTSEVVTIQYTPLNTNPIPSNQTVLGLDGGLGLGRLGSLTLETAMSGLTLSGQGVQGKAVQLRASLNPLRSLHTDITVRDIGATFSAIASPGFNRNEKSIEIASDYTPSSRLHMNFDWQTAKQPSYTSAIYQPGYSAILPTGNDNYHQFTGNINYNFARNGTLSLSHSTMSTLFAQGGSSSNRTDSLQMNYTLGTLGFQLGVSSNANQSQSLYSLLAATTSSSNSGQGTSTQLVNSSTNVLSENLGINWNPNHWFHLNTSLTNSQVSNQGLFAGNSVARNAQINATFNLHHGISLQYGYSLSDTGSINTSPTTSSSGTSSSGSSSGTATGVTSGGTTVSRGLLPLLVPARFLAANALMRDITTGGGSTTPTLGSGFTTGLPITSYLGGGYNSNLGSLGNYSGILTGGTLSAYNGIASLSGTSSTHHLTLSYNPNDRFHSSISFLTSSSIGSYLYNSNRTDTQLQLGWNLRGGLQVNLNYDMQNIGYTGGLGNSSINTLALDVAGKLFRKLNFRLDALLLSNKSLLNASSLTTTSGSGSTTNSLTNTSSNTVSYLLHLDYPLNAKIGLFFDYSDSLTAGYLGNNQLNLRFGLDYYIARPMKFSLGWQILSTTNSDPSLSGYNYHVSSLIAQLGFEF</sequence>
<accession>S0EVV5</accession>
<dbReference type="STRING" id="454171.CP488_02328"/>
<keyword evidence="4" id="KW-1185">Reference proteome</keyword>
<dbReference type="Proteomes" id="UP000014227">
    <property type="component" value="Chromosome I"/>
</dbReference>
<gene>
    <name evidence="3" type="ORF">CCALI_01764</name>
</gene>